<comment type="caution">
    <text evidence="3">The sequence shown here is derived from an EMBL/GenBank/DDBJ whole genome shotgun (WGS) entry which is preliminary data.</text>
</comment>
<dbReference type="PANTHER" id="PTHR42877">
    <property type="entry name" value="L-ORNITHINE N(5)-MONOOXYGENASE-RELATED"/>
    <property type="match status" value="1"/>
</dbReference>
<dbReference type="PANTHER" id="PTHR42877:SF12">
    <property type="entry name" value="MONOOXYGENASE"/>
    <property type="match status" value="1"/>
</dbReference>
<protein>
    <recommendedName>
        <fullName evidence="5">FAD/NAD(P)-binding domain-containing protein</fullName>
    </recommendedName>
</protein>
<keyword evidence="4" id="KW-1185">Reference proteome</keyword>
<dbReference type="Pfam" id="PF13450">
    <property type="entry name" value="NAD_binding_8"/>
    <property type="match status" value="1"/>
</dbReference>
<evidence type="ECO:0000256" key="1">
    <source>
        <dbReference type="ARBA" id="ARBA00010139"/>
    </source>
</evidence>
<evidence type="ECO:0000256" key="2">
    <source>
        <dbReference type="SAM" id="MobiDB-lite"/>
    </source>
</evidence>
<feature type="region of interest" description="Disordered" evidence="2">
    <location>
        <begin position="1"/>
        <end position="25"/>
    </location>
</feature>
<dbReference type="EMBL" id="NCSJ02000043">
    <property type="protein sequence ID" value="RFU32996.1"/>
    <property type="molecule type" value="Genomic_DNA"/>
</dbReference>
<sequence length="556" mass="62306">MASEPEMLPSLASKSQNGTYTIPEQPLGSTRSVRIITIGAGASGINMIRTLRESISNYTHVVYEKNPQIGGTWYENRYPGCSCDIPAHNYQFSWRPNPEWSAFFAPAPEIERYLCQVCEEEGLLESIKTSHRVVGAFWNEDKRIWEVEVENLESGEIFNDFCHFLLDASGILNNWKLPDIVGLEDFQGDLIHSANWPEEFTYSGKKIAVIGNGSSGIQIVPTLQPEVKELVHFVRSPTWIAPTQQQAIAAGPAAHILQNVEMDGDKFTTQQIEKFKASPEYYLEFVKAVEQEINSKFPLLIKDSGLATRAAELLAMHMKATLGGDEHLSKALIPTFPVGCRRITPGVGYLSSLTEVNVRVVTEKIVRAVPNGIEIDTGEIIELDAIVCATGFDVSFRPRFPLVGQKANLQDLWTKNLPQAYMSCAVPEFPNYFKHVARYIVGVIQKCQTEGISSISPTETATRSFNEHIDAFMPRTAWAGTCRSWFKNGRETGPVTATHPGSRIHWFHMLEKFRGEDFEYGYVDGKRFSYLGNGFSTKELGDSDSTWYLEKLGHKL</sequence>
<dbReference type="Proteomes" id="UP000258309">
    <property type="component" value="Unassembled WGS sequence"/>
</dbReference>
<evidence type="ECO:0000313" key="3">
    <source>
        <dbReference type="EMBL" id="RFU32996.1"/>
    </source>
</evidence>
<dbReference type="SUPFAM" id="SSF51905">
    <property type="entry name" value="FAD/NAD(P)-binding domain"/>
    <property type="match status" value="2"/>
</dbReference>
<comment type="similarity">
    <text evidence="1">Belongs to the FAD-binding monooxygenase family.</text>
</comment>
<dbReference type="AlphaFoldDB" id="A0A3E2HHU0"/>
<feature type="compositionally biased region" description="Polar residues" evidence="2">
    <location>
        <begin position="12"/>
        <end position="25"/>
    </location>
</feature>
<dbReference type="OrthoDB" id="74360at2759"/>
<feature type="non-terminal residue" evidence="3">
    <location>
        <position position="1"/>
    </location>
</feature>
<name>A0A3E2HHU0_SCYLI</name>
<dbReference type="Gene3D" id="3.50.50.60">
    <property type="entry name" value="FAD/NAD(P)-binding domain"/>
    <property type="match status" value="2"/>
</dbReference>
<evidence type="ECO:0008006" key="5">
    <source>
        <dbReference type="Google" id="ProtNLM"/>
    </source>
</evidence>
<feature type="non-terminal residue" evidence="3">
    <location>
        <position position="556"/>
    </location>
</feature>
<dbReference type="InterPro" id="IPR036188">
    <property type="entry name" value="FAD/NAD-bd_sf"/>
</dbReference>
<reference evidence="3 4" key="1">
    <citation type="submission" date="2018-05" db="EMBL/GenBank/DDBJ databases">
        <title>Draft genome sequence of Scytalidium lignicola DSM 105466, a ubiquitous saprotrophic fungus.</title>
        <authorList>
            <person name="Buettner E."/>
            <person name="Gebauer A.M."/>
            <person name="Hofrichter M."/>
            <person name="Liers C."/>
            <person name="Kellner H."/>
        </authorList>
    </citation>
    <scope>NUCLEOTIDE SEQUENCE [LARGE SCALE GENOMIC DNA]</scope>
    <source>
        <strain evidence="3 4">DSM 105466</strain>
    </source>
</reference>
<evidence type="ECO:0000313" key="4">
    <source>
        <dbReference type="Proteomes" id="UP000258309"/>
    </source>
</evidence>
<proteinExistence type="inferred from homology"/>
<organism evidence="3 4">
    <name type="scientific">Scytalidium lignicola</name>
    <name type="common">Hyphomycete</name>
    <dbReference type="NCBI Taxonomy" id="5539"/>
    <lineage>
        <taxon>Eukaryota</taxon>
        <taxon>Fungi</taxon>
        <taxon>Dikarya</taxon>
        <taxon>Ascomycota</taxon>
        <taxon>Pezizomycotina</taxon>
        <taxon>Leotiomycetes</taxon>
        <taxon>Leotiomycetes incertae sedis</taxon>
        <taxon>Scytalidium</taxon>
    </lineage>
</organism>
<gene>
    <name evidence="3" type="ORF">B7463_g3335</name>
</gene>
<accession>A0A3E2HHU0</accession>
<dbReference type="InterPro" id="IPR051209">
    <property type="entry name" value="FAD-bind_Monooxygenase_sf"/>
</dbReference>
<dbReference type="OMA" id="VFTITEH"/>